<evidence type="ECO:0000313" key="4">
    <source>
        <dbReference type="Proteomes" id="UP000619355"/>
    </source>
</evidence>
<protein>
    <submittedName>
        <fullName evidence="3">Uncharacterized protein</fullName>
    </submittedName>
</protein>
<evidence type="ECO:0000256" key="2">
    <source>
        <dbReference type="SAM" id="Phobius"/>
    </source>
</evidence>
<reference evidence="4" key="1">
    <citation type="journal article" date="2019" name="Int. J. Syst. Evol. Microbiol.">
        <title>The Global Catalogue of Microorganisms (GCM) 10K type strain sequencing project: providing services to taxonomists for standard genome sequencing and annotation.</title>
        <authorList>
            <consortium name="The Broad Institute Genomics Platform"/>
            <consortium name="The Broad Institute Genome Sequencing Center for Infectious Disease"/>
            <person name="Wu L."/>
            <person name="Ma J."/>
        </authorList>
    </citation>
    <scope>NUCLEOTIDE SEQUENCE [LARGE SCALE GENOMIC DNA]</scope>
    <source>
        <strain evidence="4">JCM 4253</strain>
    </source>
</reference>
<evidence type="ECO:0000313" key="3">
    <source>
        <dbReference type="EMBL" id="GHG63692.1"/>
    </source>
</evidence>
<evidence type="ECO:0000256" key="1">
    <source>
        <dbReference type="SAM" id="MobiDB-lite"/>
    </source>
</evidence>
<organism evidence="3 4">
    <name type="scientific">Streptomyces capoamus</name>
    <dbReference type="NCBI Taxonomy" id="68183"/>
    <lineage>
        <taxon>Bacteria</taxon>
        <taxon>Bacillati</taxon>
        <taxon>Actinomycetota</taxon>
        <taxon>Actinomycetes</taxon>
        <taxon>Kitasatosporales</taxon>
        <taxon>Streptomycetaceae</taxon>
        <taxon>Streptomyces</taxon>
    </lineage>
</organism>
<keyword evidence="4" id="KW-1185">Reference proteome</keyword>
<keyword evidence="2" id="KW-1133">Transmembrane helix</keyword>
<feature type="compositionally biased region" description="Polar residues" evidence="1">
    <location>
        <begin position="264"/>
        <end position="274"/>
    </location>
</feature>
<name>A0A919F066_9ACTN</name>
<feature type="region of interest" description="Disordered" evidence="1">
    <location>
        <begin position="1"/>
        <end position="48"/>
    </location>
</feature>
<comment type="caution">
    <text evidence="3">The sequence shown here is derived from an EMBL/GenBank/DDBJ whole genome shotgun (WGS) entry which is preliminary data.</text>
</comment>
<dbReference type="EMBL" id="BNBF01000019">
    <property type="protein sequence ID" value="GHG63692.1"/>
    <property type="molecule type" value="Genomic_DNA"/>
</dbReference>
<feature type="transmembrane region" description="Helical" evidence="2">
    <location>
        <begin position="473"/>
        <end position="495"/>
    </location>
</feature>
<accession>A0A919F066</accession>
<gene>
    <name evidence="3" type="ORF">GCM10018980_54380</name>
</gene>
<proteinExistence type="predicted"/>
<keyword evidence="2" id="KW-0812">Transmembrane</keyword>
<sequence length="510" mass="52635">MRAPDGWVSRRPGAPPAPGAFRTGAAIARMAERRPGQDGARGRERPSDDRGWWRVRARGGTTAWTWRRAGAARRALVLLLGAALVLLPGTALALPAGAPAAAAPAAPAPYAFVPGARTVAGAQRPTADAALLDPGRAYRSSLPRDGRLFYRLRLTAEATAYVPVTAVPPADTTVSATDGIRVSLQDAKGTPCSYASTRFGAGLSPRPVTALAQRDAGKALCQGPGTYYVLVERLDAEGSGAAARTGRWDLEITPATEPGLAQAGPSTAPQTWDSATPAPLTGTARDRPGGTGFSTARPLGQGVWRTALAPGETRFYKVPLDWGRQLHASAELGGAAGHGYVGGALDLSLHNPVRGYVDDAALGYTGAPKTAALAPLPPVEYANRQAVPAAVTSVRFAGDYYLVVHLSTRLAGTFGRGPFEVTLRVRVGGRAHAGPAYAGRPVPADVFTLTEQDREAVPVAAAGDGTGHRAMRLLAAGGIGTGTALLLLLGGWTLAARRAHARASAQKPIA</sequence>
<feature type="transmembrane region" description="Helical" evidence="2">
    <location>
        <begin position="75"/>
        <end position="94"/>
    </location>
</feature>
<feature type="region of interest" description="Disordered" evidence="1">
    <location>
        <begin position="257"/>
        <end position="296"/>
    </location>
</feature>
<dbReference type="Proteomes" id="UP000619355">
    <property type="component" value="Unassembled WGS sequence"/>
</dbReference>
<keyword evidence="2" id="KW-0472">Membrane</keyword>
<dbReference type="AlphaFoldDB" id="A0A919F066"/>
<feature type="compositionally biased region" description="Basic and acidic residues" evidence="1">
    <location>
        <begin position="30"/>
        <end position="48"/>
    </location>
</feature>